<proteinExistence type="predicted"/>
<dbReference type="RefSeq" id="WP_192278693.1">
    <property type="nucleotide sequence ID" value="NZ_JACZDF010000002.1"/>
</dbReference>
<dbReference type="EMBL" id="JACZDF010000002">
    <property type="protein sequence ID" value="MBD9698986.1"/>
    <property type="molecule type" value="Genomic_DNA"/>
</dbReference>
<protein>
    <submittedName>
        <fullName evidence="1">Anti-sigma factor</fullName>
    </submittedName>
</protein>
<accession>A0ABR9DPE5</accession>
<gene>
    <name evidence="1" type="ORF">IGS67_05680</name>
</gene>
<comment type="caution">
    <text evidence="1">The sequence shown here is derived from an EMBL/GenBank/DDBJ whole genome shotgun (WGS) entry which is preliminary data.</text>
</comment>
<sequence>MSSIAPDGRPLDGEECAEVISHVEDYLRSDMTVEDAADLRANVAEVAPELGVLEIEEIMRVVLRRSCCERAPESLRVRISTQIAVWRTEF</sequence>
<organism evidence="1 2">
    <name type="scientific">Flavimobilis rhizosphaerae</name>
    <dbReference type="NCBI Taxonomy" id="2775421"/>
    <lineage>
        <taxon>Bacteria</taxon>
        <taxon>Bacillati</taxon>
        <taxon>Actinomycetota</taxon>
        <taxon>Actinomycetes</taxon>
        <taxon>Micrococcales</taxon>
        <taxon>Jonesiaceae</taxon>
        <taxon>Flavimobilis</taxon>
    </lineage>
</organism>
<evidence type="ECO:0000313" key="1">
    <source>
        <dbReference type="EMBL" id="MBD9698986.1"/>
    </source>
</evidence>
<reference evidence="1 2" key="1">
    <citation type="submission" date="2020-09" db="EMBL/GenBank/DDBJ databases">
        <title>Flavimobilis rhizosphaerae sp. nov., isolated from rhizosphere soil of Spartina alterniflora.</title>
        <authorList>
            <person name="Hanqin C."/>
        </authorList>
    </citation>
    <scope>NUCLEOTIDE SEQUENCE [LARGE SCALE GENOMIC DNA]</scope>
    <source>
        <strain evidence="1 2">GY 10621</strain>
    </source>
</reference>
<name>A0ABR9DPE5_9MICO</name>
<evidence type="ECO:0000313" key="2">
    <source>
        <dbReference type="Proteomes" id="UP000642107"/>
    </source>
</evidence>
<dbReference type="Proteomes" id="UP000642107">
    <property type="component" value="Unassembled WGS sequence"/>
</dbReference>
<keyword evidence="2" id="KW-1185">Reference proteome</keyword>